<dbReference type="Proteomes" id="UP000000763">
    <property type="component" value="Chromosome 5"/>
</dbReference>
<gene>
    <name evidence="2" type="ordered locus">Os05g0195000</name>
    <name evidence="1" type="ORF">P0681D04.19</name>
</gene>
<dbReference type="AlphaFoldDB" id="Q688N9"/>
<protein>
    <submittedName>
        <fullName evidence="2">Os05g0195000 protein</fullName>
    </submittedName>
</protein>
<accession>Q688N9</accession>
<reference evidence="3" key="6">
    <citation type="journal article" date="2008" name="Nucleic Acids Res.">
        <title>The rice annotation project database (RAP-DB): 2008 update.</title>
        <authorList>
            <consortium name="The rice annotation project (RAP)"/>
        </authorList>
    </citation>
    <scope>GENOME REANNOTATION</scope>
    <source>
        <strain evidence="3">cv. Nipponbare</strain>
    </source>
</reference>
<evidence type="ECO:0000313" key="3">
    <source>
        <dbReference type="Proteomes" id="UP000000763"/>
    </source>
</evidence>
<dbReference type="EMBL" id="AP008211">
    <property type="protein sequence ID" value="BAH92991.1"/>
    <property type="molecule type" value="Genomic_DNA"/>
</dbReference>
<sequence length="51" mass="5413">MVGVVMPIESSVASSMRTSSTAAIFLFQDRHATVLASSPLPLAESCISYRP</sequence>
<proteinExistence type="predicted"/>
<evidence type="ECO:0000313" key="1">
    <source>
        <dbReference type="EMBL" id="AAU10836.1"/>
    </source>
</evidence>
<reference evidence="2 3" key="2">
    <citation type="journal article" date="2005" name="Nature">
        <title>The map-based sequence of the rice genome.</title>
        <authorList>
            <consortium name="International rice genome sequencing project (IRGSP)"/>
            <person name="Matsumoto T."/>
            <person name="Wu J."/>
            <person name="Kanamori H."/>
            <person name="Katayose Y."/>
            <person name="Fujisawa M."/>
            <person name="Namiki N."/>
            <person name="Mizuno H."/>
            <person name="Yamamoto K."/>
            <person name="Antonio B.A."/>
            <person name="Baba T."/>
            <person name="Sakata K."/>
            <person name="Nagamura Y."/>
            <person name="Aoki H."/>
            <person name="Arikawa K."/>
            <person name="Arita K."/>
            <person name="Bito T."/>
            <person name="Chiden Y."/>
            <person name="Fujitsuka N."/>
            <person name="Fukunaka R."/>
            <person name="Hamada M."/>
            <person name="Harada C."/>
            <person name="Hayashi A."/>
            <person name="Hijishita S."/>
            <person name="Honda M."/>
            <person name="Hosokawa S."/>
            <person name="Ichikawa Y."/>
            <person name="Idonuma A."/>
            <person name="Iijima M."/>
            <person name="Ikeda M."/>
            <person name="Ikeno M."/>
            <person name="Ito K."/>
            <person name="Ito S."/>
            <person name="Ito T."/>
            <person name="Ito Y."/>
            <person name="Ito Y."/>
            <person name="Iwabuchi A."/>
            <person name="Kamiya K."/>
            <person name="Karasawa W."/>
            <person name="Kurita K."/>
            <person name="Katagiri S."/>
            <person name="Kikuta A."/>
            <person name="Kobayashi H."/>
            <person name="Kobayashi N."/>
            <person name="Machita K."/>
            <person name="Maehara T."/>
            <person name="Masukawa M."/>
            <person name="Mizubayashi T."/>
            <person name="Mukai Y."/>
            <person name="Nagasaki H."/>
            <person name="Nagata Y."/>
            <person name="Naito S."/>
            <person name="Nakashima M."/>
            <person name="Nakama Y."/>
            <person name="Nakamichi Y."/>
            <person name="Nakamura M."/>
            <person name="Meguro A."/>
            <person name="Negishi M."/>
            <person name="Ohta I."/>
            <person name="Ohta T."/>
            <person name="Okamoto M."/>
            <person name="Ono N."/>
            <person name="Saji S."/>
            <person name="Sakaguchi M."/>
            <person name="Sakai K."/>
            <person name="Shibata M."/>
            <person name="Shimokawa T."/>
            <person name="Song J."/>
            <person name="Takazaki Y."/>
            <person name="Terasawa K."/>
            <person name="Tsugane M."/>
            <person name="Tsuji K."/>
            <person name="Ueda S."/>
            <person name="Waki K."/>
            <person name="Yamagata H."/>
            <person name="Yamamoto M."/>
            <person name="Yamamoto S."/>
            <person name="Yamane H."/>
            <person name="Yoshiki S."/>
            <person name="Yoshihara R."/>
            <person name="Yukawa K."/>
            <person name="Zhong H."/>
            <person name="Yano M."/>
            <person name="Yuan Q."/>
            <person name="Ouyang S."/>
            <person name="Liu J."/>
            <person name="Jones K.M."/>
            <person name="Gansberger K."/>
            <person name="Moffat K."/>
            <person name="Hill J."/>
            <person name="Bera J."/>
            <person name="Fadrosh D."/>
            <person name="Jin S."/>
            <person name="Johri S."/>
            <person name="Kim M."/>
            <person name="Overton L."/>
            <person name="Reardon M."/>
            <person name="Tsitrin T."/>
            <person name="Vuong H."/>
            <person name="Weaver B."/>
            <person name="Ciecko A."/>
            <person name="Tallon L."/>
            <person name="Jackson J."/>
            <person name="Pai G."/>
            <person name="Aken S.V."/>
            <person name="Utterback T."/>
            <person name="Reidmuller S."/>
            <person name="Feldblyum T."/>
            <person name="Hsiao J."/>
            <person name="Zismann V."/>
            <person name="Iobst S."/>
            <person name="de Vazeille A.R."/>
            <person name="Buell C.R."/>
            <person name="Ying K."/>
            <person name="Li Y."/>
            <person name="Lu T."/>
            <person name="Huang Y."/>
            <person name="Zhao Q."/>
            <person name="Feng Q."/>
            <person name="Zhang L."/>
            <person name="Zhu J."/>
            <person name="Weng Q."/>
            <person name="Mu J."/>
            <person name="Lu Y."/>
            <person name="Fan D."/>
            <person name="Liu Y."/>
            <person name="Guan J."/>
            <person name="Zhang Y."/>
            <person name="Yu S."/>
            <person name="Liu X."/>
            <person name="Zhang Y."/>
            <person name="Hong G."/>
            <person name="Han B."/>
            <person name="Choisne N."/>
            <person name="Demange N."/>
            <person name="Orjeda G."/>
            <person name="Samain S."/>
            <person name="Cattolico L."/>
            <person name="Pelletier E."/>
            <person name="Couloux A."/>
            <person name="Segurens B."/>
            <person name="Wincker P."/>
            <person name="D'Hont A."/>
            <person name="Scarpelli C."/>
            <person name="Weissenbach J."/>
            <person name="Salanoubat M."/>
            <person name="Quetier F."/>
            <person name="Yu Y."/>
            <person name="Kim H.R."/>
            <person name="Rambo T."/>
            <person name="Currie J."/>
            <person name="Collura K."/>
            <person name="Luo M."/>
            <person name="Yang T."/>
            <person name="Ammiraju J.S.S."/>
            <person name="Engler F."/>
            <person name="Soderlund C."/>
            <person name="Wing R.A."/>
            <person name="Palmer L.E."/>
            <person name="de la Bastide M."/>
            <person name="Spiegel L."/>
            <person name="Nascimento L."/>
            <person name="Zutavern T."/>
            <person name="O'Shaughnessy A."/>
            <person name="Dike S."/>
            <person name="Dedhia N."/>
            <person name="Preston R."/>
            <person name="Balija V."/>
            <person name="McCombie W.R."/>
            <person name="Chow T."/>
            <person name="Chen H."/>
            <person name="Chung M."/>
            <person name="Chen C."/>
            <person name="Shaw J."/>
            <person name="Wu H."/>
            <person name="Hsiao K."/>
            <person name="Chao Y."/>
            <person name="Chu M."/>
            <person name="Cheng C."/>
            <person name="Hour A."/>
            <person name="Lee P."/>
            <person name="Lin S."/>
            <person name="Lin Y."/>
            <person name="Liou J."/>
            <person name="Liu S."/>
            <person name="Hsing Y."/>
            <person name="Raghuvanshi S."/>
            <person name="Mohanty A."/>
            <person name="Bharti A.K."/>
            <person name="Gaur A."/>
            <person name="Gupta V."/>
            <person name="Kumar D."/>
            <person name="Ravi V."/>
            <person name="Vij S."/>
            <person name="Kapur A."/>
            <person name="Khurana P."/>
            <person name="Khurana P."/>
            <person name="Khurana J.P."/>
            <person name="Tyagi A.K."/>
            <person name="Gaikwad K."/>
            <person name="Singh A."/>
            <person name="Dalal V."/>
            <person name="Srivastava S."/>
            <person name="Dixit A."/>
            <person name="Pal A.K."/>
            <person name="Ghazi I.A."/>
            <person name="Yadav M."/>
            <person name="Pandit A."/>
            <person name="Bhargava A."/>
            <person name="Sureshbabu K."/>
            <person name="Batra K."/>
            <person name="Sharma T.R."/>
            <person name="Mohapatra T."/>
            <person name="Singh N.K."/>
            <person name="Messing J."/>
            <person name="Nelson A.B."/>
            <person name="Fuks G."/>
            <person name="Kavchok S."/>
            <person name="Keizer G."/>
            <person name="Linton E."/>
            <person name="Llaca V."/>
            <person name="Song R."/>
            <person name="Tanyolac B."/>
            <person name="Young S."/>
            <person name="Ho-Il K."/>
            <person name="Hahn J.H."/>
            <person name="Sangsakoo G."/>
            <person name="Vanavichit A."/>
            <person name="de Mattos Luiz.A.T."/>
            <person name="Zimmer P.D."/>
            <person name="Malone G."/>
            <person name="Dellagostin O."/>
            <person name="de Oliveira A.C."/>
            <person name="Bevan M."/>
            <person name="Bancroft I."/>
            <person name="Minx P."/>
            <person name="Cordum H."/>
            <person name="Wilson R."/>
            <person name="Cheng Z."/>
            <person name="Jin W."/>
            <person name="Jiang J."/>
            <person name="Leong S.A."/>
            <person name="Iwama H."/>
            <person name="Gojobori T."/>
            <person name="Itoh T."/>
            <person name="Niimura Y."/>
            <person name="Fujii Y."/>
            <person name="Habara T."/>
            <person name="Sakai H."/>
            <person name="Sato Y."/>
            <person name="Wilson G."/>
            <person name="Kumar K."/>
            <person name="McCouch S."/>
            <person name="Juretic N."/>
            <person name="Hoen D."/>
            <person name="Wright S."/>
            <person name="Bruskiewich R."/>
            <person name="Bureau T."/>
            <person name="Miyao A."/>
            <person name="Hirochika H."/>
            <person name="Nishikawa T."/>
            <person name="Kadowaki K."/>
            <person name="Sugiura M."/>
            <person name="Burr B."/>
            <person name="Sasaki T."/>
        </authorList>
    </citation>
    <scope>NUCLEOTIDE SEQUENCE [LARGE SCALE GENOMIC DNA]</scope>
    <source>
        <strain evidence="3">cv. Nipponbare</strain>
    </source>
</reference>
<reference evidence="2" key="5">
    <citation type="journal article" date="2008" name="Nucleic Acids Res.">
        <title>The Rice Annotation Project Database (RAP-DB): 2008 update.</title>
        <authorList>
            <consortium name="The Rice Annotation Project (RAP)"/>
            <person name="Tanaka T."/>
            <person name="Antonio B.A."/>
            <person name="Kikuchi S."/>
            <person name="Matsumoto T."/>
            <person name="Nagamura Y."/>
            <person name="Numa H."/>
            <person name="Sakai H."/>
            <person name="Wu J."/>
            <person name="Itoh T."/>
            <person name="Sasaki T."/>
            <person name="Aono R."/>
            <person name="Fujii Y."/>
            <person name="Habara T."/>
            <person name="Harada E."/>
            <person name="Kanno M."/>
            <person name="Kawahara Y."/>
            <person name="Kawashima H."/>
            <person name="Kubooka H."/>
            <person name="Matsuya A."/>
            <person name="Nakaoka H."/>
            <person name="Saichi N."/>
            <person name="Sanbonmatsu R."/>
            <person name="Sato Y."/>
            <person name="Shinso Y."/>
            <person name="Suzuki M."/>
            <person name="Takeda J."/>
            <person name="Tanino M."/>
            <person name="Todokoro F."/>
            <person name="Yamaguchi K."/>
            <person name="Yamamoto N."/>
            <person name="Yamasaki C."/>
            <person name="Imanishi T."/>
            <person name="Okido T."/>
            <person name="Tada M."/>
            <person name="Ikeo K."/>
            <person name="Tateno Y."/>
            <person name="Gojobori T."/>
            <person name="Lin Y.C."/>
            <person name="Wei F.J."/>
            <person name="Hsing Y.I."/>
            <person name="Zhao Q."/>
            <person name="Han B."/>
            <person name="Kramer M.R."/>
            <person name="McCombie R.W."/>
            <person name="Lonsdale D."/>
            <person name="O'Donovan C.C."/>
            <person name="Whitfield E.J."/>
            <person name="Apweiler R."/>
            <person name="Koyanagi K.O."/>
            <person name="Khurana J.P."/>
            <person name="Raghuvanshi S."/>
            <person name="Singh N.K."/>
            <person name="Tyagi A.K."/>
            <person name="Haberer G."/>
            <person name="Fujisawa M."/>
            <person name="Hosokawa S."/>
            <person name="Ito Y."/>
            <person name="Ikawa H."/>
            <person name="Shibata M."/>
            <person name="Yamamoto M."/>
            <person name="Bruskiewich R.M."/>
            <person name="Hoen D.R."/>
            <person name="Bureau TE."/>
            <person name="Namiki N."/>
            <person name="Ohyanagi H."/>
            <person name="Sakai Y."/>
            <person name="Nobushima S."/>
            <person name="Sakata K."/>
            <person name="Barrero R.A."/>
            <person name="Sato Y."/>
            <person name="Souvorov A."/>
            <person name="Smith-White B."/>
            <person name="Tatusova T."/>
            <person name="An S."/>
            <person name="An G."/>
            <person name="OOta S."/>
            <person name="Fuks G."/>
            <person name="Messing J."/>
            <person name="Christie K.R."/>
            <person name="Lieberherr D."/>
            <person name="Kim H."/>
            <person name="Zuccolo A."/>
            <person name="Wing R.A."/>
            <person name="Nobuta K."/>
            <person name="Green P.J."/>
            <person name="Lu C."/>
            <person name="Meyers BC."/>
            <person name="Chaparro C."/>
            <person name="Piegu B."/>
            <person name="Panaud O."/>
            <person name="Echeverria M."/>
        </authorList>
    </citation>
    <scope>NUCLEOTIDE SEQUENCE</scope>
</reference>
<dbReference type="KEGG" id="dosa:Os05g0195000"/>
<dbReference type="EMBL" id="AC130730">
    <property type="protein sequence ID" value="AAU10836.1"/>
    <property type="molecule type" value="Genomic_DNA"/>
</dbReference>
<reference evidence="2" key="4">
    <citation type="journal article" date="2007" name="Genome Res.">
        <title>Curated Genome Annotation of Oryza sativa ssp. japonica and Comparative Genome Analysis with Arabidopsis thaliana.</title>
        <authorList>
            <consortium name="The Rice Annotation Project (RAP)"/>
            <person name="Itoh T."/>
            <person name="Tanaka T."/>
            <person name="Barrero R.A."/>
            <person name="Yamasaki C."/>
            <person name="Fujii Y."/>
            <person name="Hilton P.B."/>
            <person name="Antonio B.A."/>
            <person name="Aono H."/>
            <person name="Apweiler R."/>
            <person name="Bruskiewich R."/>
            <person name="Bureau T."/>
            <person name="Burr F."/>
            <person name="Costa de Oliveira A."/>
            <person name="Fuks G."/>
            <person name="Habara T."/>
            <person name="Haberer G."/>
            <person name="Han B."/>
            <person name="Harada E."/>
            <person name="Hiraki A.T."/>
            <person name="Hirochika H."/>
            <person name="Hoen D."/>
            <person name="Hokari H."/>
            <person name="Hosokawa S."/>
            <person name="Hsing Y."/>
            <person name="Ikawa H."/>
            <person name="Ikeo K."/>
            <person name="Imanishi T."/>
            <person name="Ito Y."/>
            <person name="Jaiswal P."/>
            <person name="Kanno M."/>
            <person name="Kawahara Y."/>
            <person name="Kawamura T."/>
            <person name="Kawashima H."/>
            <person name="Khurana J.P."/>
            <person name="Kikuchi S."/>
            <person name="Komatsu S."/>
            <person name="Koyanagi K.O."/>
            <person name="Kubooka H."/>
            <person name="Lieberherr D."/>
            <person name="Lin Y.C."/>
            <person name="Lonsdale D."/>
            <person name="Matsumoto T."/>
            <person name="Matsuya A."/>
            <person name="McCombie W.R."/>
            <person name="Messing J."/>
            <person name="Miyao A."/>
            <person name="Mulder N."/>
            <person name="Nagamura Y."/>
            <person name="Nam J."/>
            <person name="Namiki N."/>
            <person name="Numa H."/>
            <person name="Nurimoto S."/>
            <person name="O'donovan C."/>
            <person name="Ohyanagi H."/>
            <person name="Okido T."/>
            <person name="Oota S."/>
            <person name="Osato N."/>
            <person name="Palmer L.E."/>
            <person name="Quetier F."/>
            <person name="Raghuvanshi S."/>
            <person name="Saichi N."/>
            <person name="Sakai H."/>
            <person name="Sakai Y."/>
            <person name="Sakata K."/>
            <person name="Sakurai T."/>
            <person name="Sato F."/>
            <person name="Sato Y."/>
            <person name="Schoof H."/>
            <person name="Seki M."/>
            <person name="Shibata M."/>
            <person name="Shimizu Y."/>
            <person name="Shinozaki K."/>
            <person name="Shinso Y."/>
            <person name="Singh N.K."/>
            <person name="Smith-White B."/>
            <person name="Takeda J."/>
            <person name="Tanino M."/>
            <person name="Tatusova T."/>
            <person name="Thongjuea S."/>
            <person name="Todokoro F."/>
            <person name="Tsugane M."/>
            <person name="Tyagi A.K."/>
            <person name="Vanavichit A."/>
            <person name="Wang A."/>
            <person name="Wing R.A."/>
            <person name="Yamaguchi K."/>
            <person name="Yamamoto M."/>
            <person name="Yamamoto N."/>
            <person name="Yu Y."/>
            <person name="Zhang H."/>
            <person name="Zhao Q."/>
            <person name="Higo K."/>
            <person name="Burr B."/>
            <person name="Gojobori T."/>
            <person name="Sasaki T."/>
        </authorList>
    </citation>
    <scope>NUCLEOTIDE SEQUENCE</scope>
</reference>
<organism evidence="1 3">
    <name type="scientific">Oryza sativa subsp. japonica</name>
    <name type="common">Rice</name>
    <dbReference type="NCBI Taxonomy" id="39947"/>
    <lineage>
        <taxon>Eukaryota</taxon>
        <taxon>Viridiplantae</taxon>
        <taxon>Streptophyta</taxon>
        <taxon>Embryophyta</taxon>
        <taxon>Tracheophyta</taxon>
        <taxon>Spermatophyta</taxon>
        <taxon>Magnoliopsida</taxon>
        <taxon>Liliopsida</taxon>
        <taxon>Poales</taxon>
        <taxon>Poaceae</taxon>
        <taxon>BOP clade</taxon>
        <taxon>Oryzoideae</taxon>
        <taxon>Oryzeae</taxon>
        <taxon>Oryzinae</taxon>
        <taxon>Oryza</taxon>
        <taxon>Oryza sativa</taxon>
    </lineage>
</organism>
<reference evidence="2" key="7">
    <citation type="submission" date="2012-08" db="EMBL/GenBank/DDBJ databases">
        <title>Oryza sativa nipponbare(GA3) genomic DNA, chromosome 5.</title>
        <authorList>
            <consortium name="IRGSP(International Rice Genome Sequencing Project)"/>
        </authorList>
    </citation>
    <scope>NUCLEOTIDE SEQUENCE</scope>
</reference>
<evidence type="ECO:0000313" key="2">
    <source>
        <dbReference type="EMBL" id="BAH92991.1"/>
    </source>
</evidence>
<reference evidence="2" key="3">
    <citation type="journal article" date="2006" name="Nucleic Acids Res.">
        <title>The Rice Annotation Project Database (RAP-DB): hub for Oryza sativa ssp. japonica genome information.</title>
        <authorList>
            <person name="Ohyanagi H."/>
            <person name="Tanaka T."/>
            <person name="Sakai H."/>
            <person name="Shigemoto Y."/>
            <person name="Yamaguchi K."/>
            <person name="Habara T."/>
            <person name="Fujii Y."/>
            <person name="Antonio B.A."/>
            <person name="Nagamura Y."/>
            <person name="Imanishi T."/>
            <person name="Ikeo K."/>
            <person name="Itoh T."/>
            <person name="Gojobori T."/>
            <person name="Sasaki T."/>
        </authorList>
    </citation>
    <scope>NUCLEOTIDE SEQUENCE</scope>
</reference>
<name>Q688N9_ORYSJ</name>
<reference evidence="1" key="1">
    <citation type="submission" date="2004-09" db="EMBL/GenBank/DDBJ databases">
        <title>Oryza sativa PAC P0681D04 genomic sequence.</title>
        <authorList>
            <person name="Chow T.-Y."/>
            <person name="Hsing Y.-I.C."/>
            <person name="Chen C.-S."/>
            <person name="Chen H.-H."/>
            <person name="Liu S.-M."/>
            <person name="Chao Y.-T."/>
            <person name="Chang S.-J."/>
            <person name="Chen H.-C."/>
            <person name="Chen S.-K."/>
            <person name="Chen T.-R."/>
            <person name="Chen Y.-L."/>
            <person name="Cheng C.-H."/>
            <person name="Chung C.-I."/>
            <person name="Han S.-Y."/>
            <person name="Hsiao S.-H."/>
            <person name="Hsiung J.-N."/>
            <person name="Hsu C.-H."/>
            <person name="Huang J.-J."/>
            <person name="Kau P.-I."/>
            <person name="Lee M.-C."/>
            <person name="Leu H.-L."/>
            <person name="Li Y.-F."/>
            <person name="Lin S.-J."/>
            <person name="Lin Y.-C."/>
            <person name="Wu S.-W."/>
            <person name="Yu C.-Y."/>
            <person name="Yu S.-W."/>
            <person name="Wu H.-P."/>
            <person name="Shaw J.-F."/>
        </authorList>
    </citation>
    <scope>NUCLEOTIDE SEQUENCE</scope>
</reference>
<reference evidence="2" key="8">
    <citation type="submission" date="2012-08" db="EMBL/GenBank/DDBJ databases">
        <title>The Second Rice Annotation Project Meeting (RAP2).</title>
        <authorList>
            <consortium name="The Rice Annotation Project (RAP)"/>
        </authorList>
    </citation>
    <scope>NUCLEOTIDE SEQUENCE</scope>
</reference>